<dbReference type="Proteomes" id="UP001396334">
    <property type="component" value="Unassembled WGS sequence"/>
</dbReference>
<evidence type="ECO:0000313" key="3">
    <source>
        <dbReference type="Proteomes" id="UP001396334"/>
    </source>
</evidence>
<proteinExistence type="predicted"/>
<accession>A0ABR2S1U0</accession>
<gene>
    <name evidence="2" type="ORF">V6N11_034178</name>
</gene>
<comment type="caution">
    <text evidence="2">The sequence shown here is derived from an EMBL/GenBank/DDBJ whole genome shotgun (WGS) entry which is preliminary data.</text>
</comment>
<name>A0ABR2S1U0_9ROSI</name>
<keyword evidence="3" id="KW-1185">Reference proteome</keyword>
<reference evidence="2 3" key="1">
    <citation type="journal article" date="2024" name="G3 (Bethesda)">
        <title>Genome assembly of Hibiscus sabdariffa L. provides insights into metabolisms of medicinal natural products.</title>
        <authorList>
            <person name="Kim T."/>
        </authorList>
    </citation>
    <scope>NUCLEOTIDE SEQUENCE [LARGE SCALE GENOMIC DNA]</scope>
    <source>
        <strain evidence="2">TK-2024</strain>
        <tissue evidence="2">Old leaves</tissue>
    </source>
</reference>
<feature type="compositionally biased region" description="Basic and acidic residues" evidence="1">
    <location>
        <begin position="84"/>
        <end position="93"/>
    </location>
</feature>
<protein>
    <submittedName>
        <fullName evidence="2">Uncharacterized protein</fullName>
    </submittedName>
</protein>
<evidence type="ECO:0000313" key="2">
    <source>
        <dbReference type="EMBL" id="KAK9019139.1"/>
    </source>
</evidence>
<organism evidence="2 3">
    <name type="scientific">Hibiscus sabdariffa</name>
    <name type="common">roselle</name>
    <dbReference type="NCBI Taxonomy" id="183260"/>
    <lineage>
        <taxon>Eukaryota</taxon>
        <taxon>Viridiplantae</taxon>
        <taxon>Streptophyta</taxon>
        <taxon>Embryophyta</taxon>
        <taxon>Tracheophyta</taxon>
        <taxon>Spermatophyta</taxon>
        <taxon>Magnoliopsida</taxon>
        <taxon>eudicotyledons</taxon>
        <taxon>Gunneridae</taxon>
        <taxon>Pentapetalae</taxon>
        <taxon>rosids</taxon>
        <taxon>malvids</taxon>
        <taxon>Malvales</taxon>
        <taxon>Malvaceae</taxon>
        <taxon>Malvoideae</taxon>
        <taxon>Hibiscus</taxon>
    </lineage>
</organism>
<sequence length="93" mass="10275">MKEDDARETTDTSILKIQAKDGTSLRLSTNTKKYDRKIIVLEKEGVQGLSGIFNTNGITNVNDENNEADDLAKDHPQSTWSPIGHERGSLMDG</sequence>
<evidence type="ECO:0000256" key="1">
    <source>
        <dbReference type="SAM" id="MobiDB-lite"/>
    </source>
</evidence>
<feature type="region of interest" description="Disordered" evidence="1">
    <location>
        <begin position="58"/>
        <end position="93"/>
    </location>
</feature>
<dbReference type="EMBL" id="JBBPBN010000018">
    <property type="protein sequence ID" value="KAK9019139.1"/>
    <property type="molecule type" value="Genomic_DNA"/>
</dbReference>